<name>A0A9J5X420_SOLCO</name>
<evidence type="ECO:0000313" key="1">
    <source>
        <dbReference type="EMBL" id="KAG5582495.1"/>
    </source>
</evidence>
<keyword evidence="2" id="KW-1185">Reference proteome</keyword>
<dbReference type="EMBL" id="JACXVP010000010">
    <property type="protein sequence ID" value="KAG5582495.1"/>
    <property type="molecule type" value="Genomic_DNA"/>
</dbReference>
<proteinExistence type="predicted"/>
<accession>A0A9J5X420</accession>
<comment type="caution">
    <text evidence="1">The sequence shown here is derived from an EMBL/GenBank/DDBJ whole genome shotgun (WGS) entry which is preliminary data.</text>
</comment>
<evidence type="ECO:0000313" key="2">
    <source>
        <dbReference type="Proteomes" id="UP000824120"/>
    </source>
</evidence>
<reference evidence="1 2" key="1">
    <citation type="submission" date="2020-09" db="EMBL/GenBank/DDBJ databases">
        <title>De no assembly of potato wild relative species, Solanum commersonii.</title>
        <authorList>
            <person name="Cho K."/>
        </authorList>
    </citation>
    <scope>NUCLEOTIDE SEQUENCE [LARGE SCALE GENOMIC DNA]</scope>
    <source>
        <strain evidence="1">LZ3.2</strain>
        <tissue evidence="1">Leaf</tissue>
    </source>
</reference>
<dbReference type="Proteomes" id="UP000824120">
    <property type="component" value="Chromosome 10"/>
</dbReference>
<organism evidence="1 2">
    <name type="scientific">Solanum commersonii</name>
    <name type="common">Commerson's wild potato</name>
    <name type="synonym">Commerson's nightshade</name>
    <dbReference type="NCBI Taxonomy" id="4109"/>
    <lineage>
        <taxon>Eukaryota</taxon>
        <taxon>Viridiplantae</taxon>
        <taxon>Streptophyta</taxon>
        <taxon>Embryophyta</taxon>
        <taxon>Tracheophyta</taxon>
        <taxon>Spermatophyta</taxon>
        <taxon>Magnoliopsida</taxon>
        <taxon>eudicotyledons</taxon>
        <taxon>Gunneridae</taxon>
        <taxon>Pentapetalae</taxon>
        <taxon>asterids</taxon>
        <taxon>lamiids</taxon>
        <taxon>Solanales</taxon>
        <taxon>Solanaceae</taxon>
        <taxon>Solanoideae</taxon>
        <taxon>Solaneae</taxon>
        <taxon>Solanum</taxon>
    </lineage>
</organism>
<gene>
    <name evidence="1" type="ORF">H5410_053122</name>
</gene>
<sequence>MRIEAFVRTAKLSRVKSYYPTVQHKLMVMNLKIKRKRKKKTWFDQSRIKRGGLNPAQSAEIEEKLRQWGPGGVVGI</sequence>
<dbReference type="AlphaFoldDB" id="A0A9J5X420"/>
<protein>
    <submittedName>
        <fullName evidence="1">Uncharacterized protein</fullName>
    </submittedName>
</protein>